<dbReference type="SUPFAM" id="SSF50249">
    <property type="entry name" value="Nucleic acid-binding proteins"/>
    <property type="match status" value="2"/>
</dbReference>
<dbReference type="Proteomes" id="UP000325081">
    <property type="component" value="Unassembled WGS sequence"/>
</dbReference>
<comment type="caution">
    <text evidence="2">The sequence shown here is derived from an EMBL/GenBank/DDBJ whole genome shotgun (WGS) entry which is preliminary data.</text>
</comment>
<feature type="region of interest" description="Disordered" evidence="1">
    <location>
        <begin position="441"/>
        <end position="485"/>
    </location>
</feature>
<evidence type="ECO:0000313" key="3">
    <source>
        <dbReference type="Proteomes" id="UP000325081"/>
    </source>
</evidence>
<feature type="non-terminal residue" evidence="2">
    <location>
        <position position="1"/>
    </location>
</feature>
<dbReference type="OrthoDB" id="1740937at2759"/>
<organism evidence="2 3">
    <name type="scientific">Striga asiatica</name>
    <name type="common">Asiatic witchweed</name>
    <name type="synonym">Buchnera asiatica</name>
    <dbReference type="NCBI Taxonomy" id="4170"/>
    <lineage>
        <taxon>Eukaryota</taxon>
        <taxon>Viridiplantae</taxon>
        <taxon>Streptophyta</taxon>
        <taxon>Embryophyta</taxon>
        <taxon>Tracheophyta</taxon>
        <taxon>Spermatophyta</taxon>
        <taxon>Magnoliopsida</taxon>
        <taxon>eudicotyledons</taxon>
        <taxon>Gunneridae</taxon>
        <taxon>Pentapetalae</taxon>
        <taxon>asterids</taxon>
        <taxon>lamiids</taxon>
        <taxon>Lamiales</taxon>
        <taxon>Orobanchaceae</taxon>
        <taxon>Buchnereae</taxon>
        <taxon>Striga</taxon>
    </lineage>
</organism>
<feature type="compositionally biased region" description="Low complexity" evidence="1">
    <location>
        <begin position="446"/>
        <end position="463"/>
    </location>
</feature>
<dbReference type="InterPro" id="IPR012340">
    <property type="entry name" value="NA-bd_OB-fold"/>
</dbReference>
<dbReference type="AlphaFoldDB" id="A0A5A7RHE4"/>
<name>A0A5A7RHE4_STRAF</name>
<accession>A0A5A7RHE4</accession>
<evidence type="ECO:0000313" key="2">
    <source>
        <dbReference type="EMBL" id="GER56622.1"/>
    </source>
</evidence>
<feature type="compositionally biased region" description="Polar residues" evidence="1">
    <location>
        <begin position="464"/>
        <end position="475"/>
    </location>
</feature>
<reference evidence="3" key="1">
    <citation type="journal article" date="2019" name="Curr. Biol.">
        <title>Genome Sequence of Striga asiatica Provides Insight into the Evolution of Plant Parasitism.</title>
        <authorList>
            <person name="Yoshida S."/>
            <person name="Kim S."/>
            <person name="Wafula E.K."/>
            <person name="Tanskanen J."/>
            <person name="Kim Y.M."/>
            <person name="Honaas L."/>
            <person name="Yang Z."/>
            <person name="Spallek T."/>
            <person name="Conn C.E."/>
            <person name="Ichihashi Y."/>
            <person name="Cheong K."/>
            <person name="Cui S."/>
            <person name="Der J.P."/>
            <person name="Gundlach H."/>
            <person name="Jiao Y."/>
            <person name="Hori C."/>
            <person name="Ishida J.K."/>
            <person name="Kasahara H."/>
            <person name="Kiba T."/>
            <person name="Kim M.S."/>
            <person name="Koo N."/>
            <person name="Laohavisit A."/>
            <person name="Lee Y.H."/>
            <person name="Lumba S."/>
            <person name="McCourt P."/>
            <person name="Mortimer J.C."/>
            <person name="Mutuku J.M."/>
            <person name="Nomura T."/>
            <person name="Sasaki-Sekimoto Y."/>
            <person name="Seto Y."/>
            <person name="Wang Y."/>
            <person name="Wakatake T."/>
            <person name="Sakakibara H."/>
            <person name="Demura T."/>
            <person name="Yamaguchi S."/>
            <person name="Yoneyama K."/>
            <person name="Manabe R.I."/>
            <person name="Nelson D.C."/>
            <person name="Schulman A.H."/>
            <person name="Timko M.P."/>
            <person name="dePamphilis C.W."/>
            <person name="Choi D."/>
            <person name="Shirasu K."/>
        </authorList>
    </citation>
    <scope>NUCLEOTIDE SEQUENCE [LARGE SCALE GENOMIC DNA]</scope>
    <source>
        <strain evidence="3">cv. UVA1</strain>
    </source>
</reference>
<protein>
    <submittedName>
        <fullName evidence="2">Replication protein A 70 kDa DNA-binding subunit A</fullName>
    </submittedName>
</protein>
<sequence>SNMSRKYLMINQVDDEVYGWTVLIQVVERNHVSTSRNEKETKYRRYLLTDVEGTKVSAVTFGANITHFDKKLLPFKRYYISNATVNIAPPMYRVGNYAYSWSLKKGDLVEEYEEPIPPQLPCHIEVTKFADLFKYAETERLQSLSISTKQPTCILINPPMAETTNLKQWYNGNRDFVEESIKACTYKDPNILLPPPADEDILNIGIALSVLKKDQKTAWVQGTLKLAVNQRSMWFSACGICLKSVNTPLGWTIKCPACNQESTVEARCRLGVIICSENANMNAYLIGKEAERLIPLTPLQLKLAEQQGHNKHPEISAAIDGKKVICFVRHYNVDSQVGSSREASTQLTNSDRYSIVKLYTVDEVQARSSIITPDNKKKCISKEKSISNIESGSSSVQTIDPKADKQFFSPTASIILETIAQKVKEETDNLKPAAKRALAFSDAMKTDQTTTTTSKQPQTKESSISSIHNKEITSATHKKPREKNE</sequence>
<keyword evidence="2" id="KW-0238">DNA-binding</keyword>
<evidence type="ECO:0000256" key="1">
    <source>
        <dbReference type="SAM" id="MobiDB-lite"/>
    </source>
</evidence>
<dbReference type="EMBL" id="BKCP01012737">
    <property type="protein sequence ID" value="GER56622.1"/>
    <property type="molecule type" value="Genomic_DNA"/>
</dbReference>
<proteinExistence type="predicted"/>
<feature type="compositionally biased region" description="Basic residues" evidence="1">
    <location>
        <begin position="476"/>
        <end position="485"/>
    </location>
</feature>
<dbReference type="GO" id="GO:0003677">
    <property type="term" value="F:DNA binding"/>
    <property type="evidence" value="ECO:0007669"/>
    <property type="project" value="UniProtKB-KW"/>
</dbReference>
<keyword evidence="3" id="KW-1185">Reference proteome</keyword>
<dbReference type="Gene3D" id="2.40.50.140">
    <property type="entry name" value="Nucleic acid-binding proteins"/>
    <property type="match status" value="2"/>
</dbReference>
<gene>
    <name evidence="2" type="ORF">STAS_34356</name>
</gene>